<sequence length="130" mass="14375">MKLCKRSGFISLLNPIYAAITVNKEKAFVALKQDISLEVWDFGKGGANCTREEARMINAYLDEVRLSLDNCYEGLLLKGKLVNTRAVKNAFLGQDDEAFTLNKLMTYHSGTAGKRLALRSLNITSLPSAT</sequence>
<proteinExistence type="predicted"/>
<evidence type="ECO:0000313" key="2">
    <source>
        <dbReference type="EMBL" id="NCD70740.1"/>
    </source>
</evidence>
<keyword evidence="3" id="KW-1185">Reference proteome</keyword>
<feature type="domain" description="Arm DNA-binding" evidence="1">
    <location>
        <begin position="15"/>
        <end position="84"/>
    </location>
</feature>
<organism evidence="2 3">
    <name type="scientific">Mucilaginibacter agri</name>
    <dbReference type="NCBI Taxonomy" id="2695265"/>
    <lineage>
        <taxon>Bacteria</taxon>
        <taxon>Pseudomonadati</taxon>
        <taxon>Bacteroidota</taxon>
        <taxon>Sphingobacteriia</taxon>
        <taxon>Sphingobacteriales</taxon>
        <taxon>Sphingobacteriaceae</taxon>
        <taxon>Mucilaginibacter</taxon>
    </lineage>
</organism>
<dbReference type="Pfam" id="PF17293">
    <property type="entry name" value="Arm-DNA-bind_5"/>
    <property type="match status" value="1"/>
</dbReference>
<reference evidence="2" key="1">
    <citation type="submission" date="2020-01" db="EMBL/GenBank/DDBJ databases">
        <authorList>
            <person name="Seo Y.L."/>
        </authorList>
    </citation>
    <scope>NUCLEOTIDE SEQUENCE</scope>
    <source>
        <strain evidence="2">R11</strain>
    </source>
</reference>
<dbReference type="Proteomes" id="UP000638732">
    <property type="component" value="Unassembled WGS sequence"/>
</dbReference>
<evidence type="ECO:0000313" key="3">
    <source>
        <dbReference type="Proteomes" id="UP000638732"/>
    </source>
</evidence>
<evidence type="ECO:0000259" key="1">
    <source>
        <dbReference type="Pfam" id="PF17293"/>
    </source>
</evidence>
<dbReference type="EMBL" id="WWEO01000043">
    <property type="protein sequence ID" value="NCD70740.1"/>
    <property type="molecule type" value="Genomic_DNA"/>
</dbReference>
<comment type="caution">
    <text evidence="2">The sequence shown here is derived from an EMBL/GenBank/DDBJ whole genome shotgun (WGS) entry which is preliminary data.</text>
</comment>
<reference evidence="2" key="2">
    <citation type="submission" date="2020-10" db="EMBL/GenBank/DDBJ databases">
        <title>Mucilaginibacter sp. nov., isolated from soil.</title>
        <authorList>
            <person name="Jeon C.O."/>
        </authorList>
    </citation>
    <scope>NUCLEOTIDE SEQUENCE</scope>
    <source>
        <strain evidence="2">R11</strain>
    </source>
</reference>
<accession>A0A965ZGT7</accession>
<dbReference type="AlphaFoldDB" id="A0A965ZGT7"/>
<dbReference type="RefSeq" id="WP_166586694.1">
    <property type="nucleotide sequence ID" value="NZ_WWEO01000043.1"/>
</dbReference>
<gene>
    <name evidence="2" type="ORF">GSY63_15335</name>
</gene>
<name>A0A965ZGT7_9SPHI</name>
<protein>
    <recommendedName>
        <fullName evidence="1">Arm DNA-binding domain-containing protein</fullName>
    </recommendedName>
</protein>
<dbReference type="InterPro" id="IPR035386">
    <property type="entry name" value="Arm-DNA-bind_5"/>
</dbReference>